<keyword evidence="3" id="KW-1185">Reference proteome</keyword>
<proteinExistence type="predicted"/>
<sequence length="251" mass="28528">MDVCSLKSPAGSPHAHSQERSDEERLAISEQNQCDSLLLRLPAELRIRVYEHVLADQTACCFYFEAHTSPNIVTNKKKKNALAVLATCRQIYTEAKTLPFALNTFWFQGFVDLHDWMMAARVKEYYIWDDSASLNNSIFGDGQKTGRWHITLRLPVSSVKRLGITIDGCQLLWWQHNPKALSVAEYLRDLPQLSCVHLRVAKCCFICACMMRWDTRTLGPDNEDWNELVGTTVSAVKKVVPQIEVIVDIVG</sequence>
<gene>
    <name evidence="2" type="ORF">BU23DRAFT_604166</name>
</gene>
<dbReference type="AlphaFoldDB" id="A0A6A5UNU5"/>
<organism evidence="2 3">
    <name type="scientific">Bimuria novae-zelandiae CBS 107.79</name>
    <dbReference type="NCBI Taxonomy" id="1447943"/>
    <lineage>
        <taxon>Eukaryota</taxon>
        <taxon>Fungi</taxon>
        <taxon>Dikarya</taxon>
        <taxon>Ascomycota</taxon>
        <taxon>Pezizomycotina</taxon>
        <taxon>Dothideomycetes</taxon>
        <taxon>Pleosporomycetidae</taxon>
        <taxon>Pleosporales</taxon>
        <taxon>Massarineae</taxon>
        <taxon>Didymosphaeriaceae</taxon>
        <taxon>Bimuria</taxon>
    </lineage>
</organism>
<feature type="region of interest" description="Disordered" evidence="1">
    <location>
        <begin position="1"/>
        <end position="24"/>
    </location>
</feature>
<reference evidence="2" key="1">
    <citation type="journal article" date="2020" name="Stud. Mycol.">
        <title>101 Dothideomycetes genomes: a test case for predicting lifestyles and emergence of pathogens.</title>
        <authorList>
            <person name="Haridas S."/>
            <person name="Albert R."/>
            <person name="Binder M."/>
            <person name="Bloem J."/>
            <person name="Labutti K."/>
            <person name="Salamov A."/>
            <person name="Andreopoulos B."/>
            <person name="Baker S."/>
            <person name="Barry K."/>
            <person name="Bills G."/>
            <person name="Bluhm B."/>
            <person name="Cannon C."/>
            <person name="Castanera R."/>
            <person name="Culley D."/>
            <person name="Daum C."/>
            <person name="Ezra D."/>
            <person name="Gonzalez J."/>
            <person name="Henrissat B."/>
            <person name="Kuo A."/>
            <person name="Liang C."/>
            <person name="Lipzen A."/>
            <person name="Lutzoni F."/>
            <person name="Magnuson J."/>
            <person name="Mondo S."/>
            <person name="Nolan M."/>
            <person name="Ohm R."/>
            <person name="Pangilinan J."/>
            <person name="Park H.-J."/>
            <person name="Ramirez L."/>
            <person name="Alfaro M."/>
            <person name="Sun H."/>
            <person name="Tritt A."/>
            <person name="Yoshinaga Y."/>
            <person name="Zwiers L.-H."/>
            <person name="Turgeon B."/>
            <person name="Goodwin S."/>
            <person name="Spatafora J."/>
            <person name="Crous P."/>
            <person name="Grigoriev I."/>
        </authorList>
    </citation>
    <scope>NUCLEOTIDE SEQUENCE</scope>
    <source>
        <strain evidence="2">CBS 107.79</strain>
    </source>
</reference>
<dbReference type="PANTHER" id="PTHR38790:SF4">
    <property type="entry name" value="2EXR DOMAIN-CONTAINING PROTEIN"/>
    <property type="match status" value="1"/>
</dbReference>
<evidence type="ECO:0000313" key="3">
    <source>
        <dbReference type="Proteomes" id="UP000800036"/>
    </source>
</evidence>
<name>A0A6A5UNU5_9PLEO</name>
<accession>A0A6A5UNU5</accession>
<evidence type="ECO:0000256" key="1">
    <source>
        <dbReference type="SAM" id="MobiDB-lite"/>
    </source>
</evidence>
<dbReference type="PANTHER" id="PTHR38790">
    <property type="entry name" value="2EXR DOMAIN-CONTAINING PROTEIN-RELATED"/>
    <property type="match status" value="1"/>
</dbReference>
<dbReference type="OrthoDB" id="5413827at2759"/>
<evidence type="ECO:0000313" key="2">
    <source>
        <dbReference type="EMBL" id="KAF1965472.1"/>
    </source>
</evidence>
<dbReference type="Proteomes" id="UP000800036">
    <property type="component" value="Unassembled WGS sequence"/>
</dbReference>
<dbReference type="EMBL" id="ML976761">
    <property type="protein sequence ID" value="KAF1965472.1"/>
    <property type="molecule type" value="Genomic_DNA"/>
</dbReference>
<protein>
    <submittedName>
        <fullName evidence="2">Uncharacterized protein</fullName>
    </submittedName>
</protein>